<evidence type="ECO:0000256" key="2">
    <source>
        <dbReference type="ARBA" id="ARBA00023136"/>
    </source>
</evidence>
<evidence type="ECO:0000313" key="6">
    <source>
        <dbReference type="Proteomes" id="UP001500603"/>
    </source>
</evidence>
<evidence type="ECO:0000256" key="1">
    <source>
        <dbReference type="ARBA" id="ARBA00004370"/>
    </source>
</evidence>
<comment type="subcellular location">
    <subcellularLocation>
        <location evidence="1">Membrane</location>
    </subcellularLocation>
</comment>
<reference evidence="6" key="1">
    <citation type="journal article" date="2019" name="Int. J. Syst. Evol. Microbiol.">
        <title>The Global Catalogue of Microorganisms (GCM) 10K type strain sequencing project: providing services to taxonomists for standard genome sequencing and annotation.</title>
        <authorList>
            <consortium name="The Broad Institute Genomics Platform"/>
            <consortium name="The Broad Institute Genome Sequencing Center for Infectious Disease"/>
            <person name="Wu L."/>
            <person name="Ma J."/>
        </authorList>
    </citation>
    <scope>NUCLEOTIDE SEQUENCE [LARGE SCALE GENOMIC DNA]</scope>
    <source>
        <strain evidence="6">JCM 18298</strain>
    </source>
</reference>
<accession>A0ABP9JVV1</accession>
<feature type="region of interest" description="Disordered" evidence="3">
    <location>
        <begin position="95"/>
        <end position="121"/>
    </location>
</feature>
<evidence type="ECO:0000256" key="3">
    <source>
        <dbReference type="SAM" id="MobiDB-lite"/>
    </source>
</evidence>
<name>A0ABP9JVV1_9NOCA</name>
<dbReference type="EMBL" id="BAABJM010000001">
    <property type="protein sequence ID" value="GAA5044619.1"/>
    <property type="molecule type" value="Genomic_DNA"/>
</dbReference>
<dbReference type="PANTHER" id="PTHR37042">
    <property type="entry name" value="OUTER MEMBRANE PROTEIN RV1973"/>
    <property type="match status" value="1"/>
</dbReference>
<organism evidence="5 6">
    <name type="scientific">Nocardia callitridis</name>
    <dbReference type="NCBI Taxonomy" id="648753"/>
    <lineage>
        <taxon>Bacteria</taxon>
        <taxon>Bacillati</taxon>
        <taxon>Actinomycetota</taxon>
        <taxon>Actinomycetes</taxon>
        <taxon>Mycobacteriales</taxon>
        <taxon>Nocardiaceae</taxon>
        <taxon>Nocardia</taxon>
    </lineage>
</organism>
<protein>
    <recommendedName>
        <fullName evidence="7">Mce-associated membrane protein</fullName>
    </recommendedName>
</protein>
<feature type="region of interest" description="Disordered" evidence="3">
    <location>
        <begin position="1"/>
        <end position="80"/>
    </location>
</feature>
<feature type="transmembrane region" description="Helical" evidence="4">
    <location>
        <begin position="134"/>
        <end position="158"/>
    </location>
</feature>
<keyword evidence="4" id="KW-1133">Transmembrane helix</keyword>
<evidence type="ECO:0000313" key="5">
    <source>
        <dbReference type="EMBL" id="GAA5044619.1"/>
    </source>
</evidence>
<dbReference type="Proteomes" id="UP001500603">
    <property type="component" value="Unassembled WGS sequence"/>
</dbReference>
<keyword evidence="6" id="KW-1185">Reference proteome</keyword>
<proteinExistence type="predicted"/>
<dbReference type="PANTHER" id="PTHR37042:SF4">
    <property type="entry name" value="OUTER MEMBRANE PROTEIN RV1973"/>
    <property type="match status" value="1"/>
</dbReference>
<evidence type="ECO:0000256" key="4">
    <source>
        <dbReference type="SAM" id="Phobius"/>
    </source>
</evidence>
<gene>
    <name evidence="5" type="ORF">GCM10023318_07620</name>
</gene>
<keyword evidence="4" id="KW-0812">Transmembrane</keyword>
<feature type="compositionally biased region" description="Basic and acidic residues" evidence="3">
    <location>
        <begin position="53"/>
        <end position="69"/>
    </location>
</feature>
<evidence type="ECO:0008006" key="7">
    <source>
        <dbReference type="Google" id="ProtNLM"/>
    </source>
</evidence>
<sequence>MSENNTESPRNRRRAVRTVGPPPAEADATTSGAVTVAVPKSGAVNTPSGADTAVDKPAADETKDDETKDTATTPVDAAASNATAVDSGAVAHGAASDGALAEDSAATPGAVAPGETDTDDQVAEHKAGIGVGKIAVYAAAVIVVLALVAGATLSVFAVRSVDERDARRAEYVQTARQAIVNLTTIRADSAKDDIDRILSVATGEFKTEFDGRVNPFTDIVKQVNIVSTGEVVDAAVEGDDENSARVLVAAKQTLTNAGEPQEQTRLYRFRVTIIKTDDGPKASKVEFVA</sequence>
<keyword evidence="2 4" id="KW-0472">Membrane</keyword>
<dbReference type="RefSeq" id="WP_345493584.1">
    <property type="nucleotide sequence ID" value="NZ_BAABJM010000001.1"/>
</dbReference>
<comment type="caution">
    <text evidence="5">The sequence shown here is derived from an EMBL/GenBank/DDBJ whole genome shotgun (WGS) entry which is preliminary data.</text>
</comment>